<dbReference type="Gene3D" id="3.30.70.330">
    <property type="match status" value="1"/>
</dbReference>
<organism evidence="5 6">
    <name type="scientific">Lepraria finkii</name>
    <dbReference type="NCBI Taxonomy" id="1340010"/>
    <lineage>
        <taxon>Eukaryota</taxon>
        <taxon>Fungi</taxon>
        <taxon>Dikarya</taxon>
        <taxon>Ascomycota</taxon>
        <taxon>Pezizomycotina</taxon>
        <taxon>Lecanoromycetes</taxon>
        <taxon>OSLEUM clade</taxon>
        <taxon>Lecanoromycetidae</taxon>
        <taxon>Lecanorales</taxon>
        <taxon>Lecanorineae</taxon>
        <taxon>Stereocaulaceae</taxon>
        <taxon>Lepraria</taxon>
    </lineage>
</organism>
<reference evidence="5 6" key="1">
    <citation type="submission" date="2024-09" db="EMBL/GenBank/DDBJ databases">
        <title>Rethinking Asexuality: The Enigmatic Case of Functional Sexual Genes in Lepraria (Stereocaulaceae).</title>
        <authorList>
            <person name="Doellman M."/>
            <person name="Sun Y."/>
            <person name="Barcenas-Pena A."/>
            <person name="Lumbsch H.T."/>
            <person name="Grewe F."/>
        </authorList>
    </citation>
    <scope>NUCLEOTIDE SEQUENCE [LARGE SCALE GENOMIC DNA]</scope>
    <source>
        <strain evidence="5 6">Grewe 0041</strain>
    </source>
</reference>
<dbReference type="SUPFAM" id="SSF54928">
    <property type="entry name" value="RNA-binding domain, RBD"/>
    <property type="match status" value="1"/>
</dbReference>
<proteinExistence type="predicted"/>
<protein>
    <recommendedName>
        <fullName evidence="4">RRM domain-containing protein</fullName>
    </recommendedName>
</protein>
<evidence type="ECO:0000313" key="6">
    <source>
        <dbReference type="Proteomes" id="UP001590951"/>
    </source>
</evidence>
<evidence type="ECO:0000256" key="3">
    <source>
        <dbReference type="SAM" id="MobiDB-lite"/>
    </source>
</evidence>
<dbReference type="PANTHER" id="PTHR23236">
    <property type="entry name" value="EUKARYOTIC TRANSLATION INITIATION FACTOR 4B/4H"/>
    <property type="match status" value="1"/>
</dbReference>
<name>A0ABR4B8N0_9LECA</name>
<dbReference type="PROSITE" id="PS50102">
    <property type="entry name" value="RRM"/>
    <property type="match status" value="1"/>
</dbReference>
<dbReference type="InterPro" id="IPR000504">
    <property type="entry name" value="RRM_dom"/>
</dbReference>
<dbReference type="InterPro" id="IPR035979">
    <property type="entry name" value="RBD_domain_sf"/>
</dbReference>
<comment type="caution">
    <text evidence="5">The sequence shown here is derived from an EMBL/GenBank/DDBJ whole genome shotgun (WGS) entry which is preliminary data.</text>
</comment>
<dbReference type="SMART" id="SM00360">
    <property type="entry name" value="RRM"/>
    <property type="match status" value="1"/>
</dbReference>
<feature type="compositionally biased region" description="Basic and acidic residues" evidence="3">
    <location>
        <begin position="172"/>
        <end position="204"/>
    </location>
</feature>
<sequence>MPADTKRKEARKRKYGAQTTESLPGGEVNIEAEHTKAENPPKKKANQAGSSQEASKITITAEKTEAEVPQKARRFIIFIGNLPYTATDASIQKHFAKVQPKSIRHRTDKDTGKSKGFAFLEFDGYDRMKTCLKLYHQSSFDDGESPARKLNVELTAGGGGGKSRERKTKLRVKNERLNEQRKRRMQEEEKLNKEGKKGKDKEPESTLPPADNSDIHPSRRGRVPGGSNDT</sequence>
<evidence type="ECO:0000313" key="5">
    <source>
        <dbReference type="EMBL" id="KAL2054115.1"/>
    </source>
</evidence>
<feature type="compositionally biased region" description="Polar residues" evidence="3">
    <location>
        <begin position="47"/>
        <end position="58"/>
    </location>
</feature>
<feature type="compositionally biased region" description="Basic and acidic residues" evidence="3">
    <location>
        <begin position="31"/>
        <end position="41"/>
    </location>
</feature>
<dbReference type="EMBL" id="JBHFEH010000017">
    <property type="protein sequence ID" value="KAL2054115.1"/>
    <property type="molecule type" value="Genomic_DNA"/>
</dbReference>
<dbReference type="CDD" id="cd12400">
    <property type="entry name" value="RRM_Nop6"/>
    <property type="match status" value="1"/>
</dbReference>
<evidence type="ECO:0000256" key="1">
    <source>
        <dbReference type="ARBA" id="ARBA00022884"/>
    </source>
</evidence>
<keyword evidence="1 2" id="KW-0694">RNA-binding</keyword>
<dbReference type="Pfam" id="PF00076">
    <property type="entry name" value="RRM_1"/>
    <property type="match status" value="1"/>
</dbReference>
<feature type="region of interest" description="Disordered" evidence="3">
    <location>
        <begin position="152"/>
        <end position="230"/>
    </location>
</feature>
<keyword evidence="6" id="KW-1185">Reference proteome</keyword>
<dbReference type="Proteomes" id="UP001590951">
    <property type="component" value="Unassembled WGS sequence"/>
</dbReference>
<evidence type="ECO:0000259" key="4">
    <source>
        <dbReference type="PROSITE" id="PS50102"/>
    </source>
</evidence>
<feature type="domain" description="RRM" evidence="4">
    <location>
        <begin position="75"/>
        <end position="157"/>
    </location>
</feature>
<evidence type="ECO:0000256" key="2">
    <source>
        <dbReference type="PROSITE-ProRule" id="PRU00176"/>
    </source>
</evidence>
<gene>
    <name evidence="5" type="ORF">ABVK25_005654</name>
</gene>
<accession>A0ABR4B8N0</accession>
<dbReference type="PANTHER" id="PTHR23236:SF51">
    <property type="entry name" value="NUCLEOLAR PROTEIN 6"/>
    <property type="match status" value="1"/>
</dbReference>
<dbReference type="InterPro" id="IPR012677">
    <property type="entry name" value="Nucleotide-bd_a/b_plait_sf"/>
</dbReference>
<feature type="region of interest" description="Disordered" evidence="3">
    <location>
        <begin position="1"/>
        <end position="63"/>
    </location>
</feature>
<dbReference type="InterPro" id="IPR034228">
    <property type="entry name" value="Nop6_RRM"/>
</dbReference>